<dbReference type="SMART" id="SM00387">
    <property type="entry name" value="HATPase_c"/>
    <property type="match status" value="1"/>
</dbReference>
<dbReference type="NCBIfam" id="TIGR00229">
    <property type="entry name" value="sensory_box"/>
    <property type="match status" value="1"/>
</dbReference>
<feature type="compositionally biased region" description="Polar residues" evidence="4">
    <location>
        <begin position="700"/>
        <end position="709"/>
    </location>
</feature>
<keyword evidence="5" id="KW-0472">Membrane</keyword>
<comment type="caution">
    <text evidence="9">The sequence shown here is derived from an EMBL/GenBank/DDBJ whole genome shotgun (WGS) entry which is preliminary data.</text>
</comment>
<dbReference type="InterPro" id="IPR036890">
    <property type="entry name" value="HATPase_C_sf"/>
</dbReference>
<keyword evidence="5" id="KW-1133">Transmembrane helix</keyword>
<dbReference type="Pfam" id="PF00512">
    <property type="entry name" value="HisKA"/>
    <property type="match status" value="1"/>
</dbReference>
<evidence type="ECO:0000259" key="6">
    <source>
        <dbReference type="PROSITE" id="PS50109"/>
    </source>
</evidence>
<dbReference type="InterPro" id="IPR003594">
    <property type="entry name" value="HATPase_dom"/>
</dbReference>
<dbReference type="PANTHER" id="PTHR43065">
    <property type="entry name" value="SENSOR HISTIDINE KINASE"/>
    <property type="match status" value="1"/>
</dbReference>
<feature type="transmembrane region" description="Helical" evidence="5">
    <location>
        <begin position="260"/>
        <end position="280"/>
    </location>
</feature>
<evidence type="ECO:0000313" key="9">
    <source>
        <dbReference type="EMBL" id="RVU49847.1"/>
    </source>
</evidence>
<dbReference type="Gene3D" id="1.10.287.130">
    <property type="match status" value="1"/>
</dbReference>
<dbReference type="Pfam" id="PF13426">
    <property type="entry name" value="PAS_9"/>
    <property type="match status" value="1"/>
</dbReference>
<organism evidence="9 10">
    <name type="scientific">Rubrivivax rivuli</name>
    <dbReference type="NCBI Taxonomy" id="1862385"/>
    <lineage>
        <taxon>Bacteria</taxon>
        <taxon>Pseudomonadati</taxon>
        <taxon>Pseudomonadota</taxon>
        <taxon>Betaproteobacteria</taxon>
        <taxon>Burkholderiales</taxon>
        <taxon>Sphaerotilaceae</taxon>
        <taxon>Rubrivivax</taxon>
    </lineage>
</organism>
<evidence type="ECO:0000259" key="8">
    <source>
        <dbReference type="PROSITE" id="PS50113"/>
    </source>
</evidence>
<dbReference type="AlphaFoldDB" id="A0A437RSX1"/>
<dbReference type="Proteomes" id="UP000285575">
    <property type="component" value="Unassembled WGS sequence"/>
</dbReference>
<dbReference type="SUPFAM" id="SSF55874">
    <property type="entry name" value="ATPase domain of HSP90 chaperone/DNA topoisomerase II/histidine kinase"/>
    <property type="match status" value="1"/>
</dbReference>
<dbReference type="InterPro" id="IPR000700">
    <property type="entry name" value="PAS-assoc_C"/>
</dbReference>
<dbReference type="PANTHER" id="PTHR43065:SF42">
    <property type="entry name" value="TWO-COMPONENT SENSOR PPRA"/>
    <property type="match status" value="1"/>
</dbReference>
<dbReference type="InterPro" id="IPR005467">
    <property type="entry name" value="His_kinase_dom"/>
</dbReference>
<feature type="region of interest" description="Disordered" evidence="4">
    <location>
        <begin position="689"/>
        <end position="709"/>
    </location>
</feature>
<dbReference type="SUPFAM" id="SSF55785">
    <property type="entry name" value="PYP-like sensor domain (PAS domain)"/>
    <property type="match status" value="1"/>
</dbReference>
<evidence type="ECO:0000256" key="1">
    <source>
        <dbReference type="ARBA" id="ARBA00000085"/>
    </source>
</evidence>
<dbReference type="Pfam" id="PF02518">
    <property type="entry name" value="HATPase_c"/>
    <property type="match status" value="1"/>
</dbReference>
<dbReference type="SUPFAM" id="SSF47384">
    <property type="entry name" value="Homodimeric domain of signal transducing histidine kinase"/>
    <property type="match status" value="1"/>
</dbReference>
<feature type="domain" description="PAS" evidence="7">
    <location>
        <begin position="295"/>
        <end position="338"/>
    </location>
</feature>
<dbReference type="InterPro" id="IPR003661">
    <property type="entry name" value="HisK_dim/P_dom"/>
</dbReference>
<dbReference type="PROSITE" id="PS50112">
    <property type="entry name" value="PAS"/>
    <property type="match status" value="1"/>
</dbReference>
<sequence length="709" mass="76496">MATPLPAAVAPRRARRALLWGALVALLVVAQTLLVALTVRYEESRAQEEADAAAAEAAAEVRRALLGVVQTLQSLSWVEGAPGDARAAAEALLRTQRELKRVEWRAPSLAVTEAAQTPYLPRLFNTLPRAELSIDAELACNAARRSAAPTFSRSYFVPLQAGLGLEVIDLCLPMQNAGREAGFLVASFALADLLEASITARSLRRHEISFVEGDGTRLARAGVPRGAGVYTAERVVDLHGATLQLRADSSAGRPSLIPNLATALVLGLSIALFGLVLLLARDVRRRAFAESALAEALAFRKAMEDSLSTGLRARDLRGAITYVNPAFCAMVGCSADELFAPSTDTGAPYTPPYWPPEFAAEYHRRQQLRLGHESEGPAPADPRDPREGWETVFMRKNGERFPVMIYEAPLVDGQGRHTGWMSAVVDLSAQRRVEELSRQQQDRLQATARLATVGEMASLLSHELNQPLAAIASYASGSLNLMADPQMQANPEMPAMIRGALERMAEQAERAGRVIKSVHDFVRRREQLHETLTAERLFEAVLPLARLQARKSGTRIEIDLPPAGDGTAAAKTPRVRCDRTMVEQVLLNLARNAIQAMEGHTPAAERVLTLRARQTHPRWVTVSVIDCGRGIPPDVAARLFTPFFTTKPEGMGLGLSLCRTVIEQHGGALDHGPGPAGRGTEFRFTLPAAAPTASAAPESGETSASRATA</sequence>
<dbReference type="OrthoDB" id="1931120at2"/>
<dbReference type="InterPro" id="IPR036097">
    <property type="entry name" value="HisK_dim/P_sf"/>
</dbReference>
<dbReference type="PRINTS" id="PR00344">
    <property type="entry name" value="BCTRLSENSOR"/>
</dbReference>
<comment type="catalytic activity">
    <reaction evidence="1">
        <text>ATP + protein L-histidine = ADP + protein N-phospho-L-histidine.</text>
        <dbReference type="EC" id="2.7.13.3"/>
    </reaction>
</comment>
<dbReference type="InterPro" id="IPR000014">
    <property type="entry name" value="PAS"/>
</dbReference>
<feature type="domain" description="Histidine kinase" evidence="6">
    <location>
        <begin position="459"/>
        <end position="690"/>
    </location>
</feature>
<dbReference type="SMART" id="SM00388">
    <property type="entry name" value="HisKA"/>
    <property type="match status" value="1"/>
</dbReference>
<dbReference type="EC" id="2.7.13.3" evidence="2"/>
<accession>A0A437RSX1</accession>
<dbReference type="InterPro" id="IPR004358">
    <property type="entry name" value="Sig_transdc_His_kin-like_C"/>
</dbReference>
<proteinExistence type="predicted"/>
<keyword evidence="3" id="KW-0597">Phosphoprotein</keyword>
<dbReference type="Gene3D" id="3.30.565.10">
    <property type="entry name" value="Histidine kinase-like ATPase, C-terminal domain"/>
    <property type="match status" value="1"/>
</dbReference>
<evidence type="ECO:0000313" key="10">
    <source>
        <dbReference type="Proteomes" id="UP000285575"/>
    </source>
</evidence>
<evidence type="ECO:0000256" key="3">
    <source>
        <dbReference type="ARBA" id="ARBA00022553"/>
    </source>
</evidence>
<dbReference type="SMART" id="SM00091">
    <property type="entry name" value="PAS"/>
    <property type="match status" value="1"/>
</dbReference>
<protein>
    <recommendedName>
        <fullName evidence="2">histidine kinase</fullName>
        <ecNumber evidence="2">2.7.13.3</ecNumber>
    </recommendedName>
</protein>
<dbReference type="PROSITE" id="PS50113">
    <property type="entry name" value="PAC"/>
    <property type="match status" value="1"/>
</dbReference>
<evidence type="ECO:0000259" key="7">
    <source>
        <dbReference type="PROSITE" id="PS50112"/>
    </source>
</evidence>
<dbReference type="InterPro" id="IPR035965">
    <property type="entry name" value="PAS-like_dom_sf"/>
</dbReference>
<evidence type="ECO:0000256" key="5">
    <source>
        <dbReference type="SAM" id="Phobius"/>
    </source>
</evidence>
<gene>
    <name evidence="9" type="ORF">EOE66_00875</name>
</gene>
<reference evidence="9 10" key="1">
    <citation type="submission" date="2019-01" db="EMBL/GenBank/DDBJ databases">
        <authorList>
            <person name="Chen W.-M."/>
        </authorList>
    </citation>
    <scope>NUCLEOTIDE SEQUENCE [LARGE SCALE GENOMIC DNA]</scope>
    <source>
        <strain evidence="9 10">KYPY4</strain>
    </source>
</reference>
<dbReference type="CDD" id="cd00130">
    <property type="entry name" value="PAS"/>
    <property type="match status" value="1"/>
</dbReference>
<dbReference type="CDD" id="cd00082">
    <property type="entry name" value="HisKA"/>
    <property type="match status" value="1"/>
</dbReference>
<dbReference type="Gene3D" id="3.30.450.20">
    <property type="entry name" value="PAS domain"/>
    <property type="match status" value="1"/>
</dbReference>
<dbReference type="GO" id="GO:0000155">
    <property type="term" value="F:phosphorelay sensor kinase activity"/>
    <property type="evidence" value="ECO:0007669"/>
    <property type="project" value="InterPro"/>
</dbReference>
<feature type="domain" description="PAC" evidence="8">
    <location>
        <begin position="387"/>
        <end position="439"/>
    </location>
</feature>
<dbReference type="PROSITE" id="PS50109">
    <property type="entry name" value="HIS_KIN"/>
    <property type="match status" value="1"/>
</dbReference>
<dbReference type="EMBL" id="SACR01000001">
    <property type="protein sequence ID" value="RVU49847.1"/>
    <property type="molecule type" value="Genomic_DNA"/>
</dbReference>
<keyword evidence="10" id="KW-1185">Reference proteome</keyword>
<keyword evidence="5" id="KW-0812">Transmembrane</keyword>
<evidence type="ECO:0000256" key="2">
    <source>
        <dbReference type="ARBA" id="ARBA00012438"/>
    </source>
</evidence>
<name>A0A437RSX1_9BURK</name>
<evidence type="ECO:0000256" key="4">
    <source>
        <dbReference type="SAM" id="MobiDB-lite"/>
    </source>
</evidence>